<feature type="domain" description="MacB-like periplasmic core" evidence="9">
    <location>
        <begin position="725"/>
        <end position="887"/>
    </location>
</feature>
<dbReference type="RefSeq" id="WP_117580219.1">
    <property type="nucleotide sequence ID" value="NZ_JAHOLO010000013.1"/>
</dbReference>
<evidence type="ECO:0000256" key="1">
    <source>
        <dbReference type="ARBA" id="ARBA00004651"/>
    </source>
</evidence>
<evidence type="ECO:0000256" key="3">
    <source>
        <dbReference type="ARBA" id="ARBA00022692"/>
    </source>
</evidence>
<feature type="transmembrane region" description="Helical" evidence="7">
    <location>
        <begin position="721"/>
        <end position="741"/>
    </location>
</feature>
<dbReference type="Pfam" id="PF12704">
    <property type="entry name" value="MacB_PCD"/>
    <property type="match status" value="2"/>
</dbReference>
<dbReference type="InterPro" id="IPR038766">
    <property type="entry name" value="Membrane_comp_ABC_pdt"/>
</dbReference>
<comment type="subcellular location">
    <subcellularLocation>
        <location evidence="1">Cell membrane</location>
        <topology evidence="1">Multi-pass membrane protein</topology>
    </subcellularLocation>
</comment>
<feature type="transmembrane region" description="Helical" evidence="7">
    <location>
        <begin position="1002"/>
        <end position="1024"/>
    </location>
</feature>
<feature type="transmembrane region" description="Helical" evidence="7">
    <location>
        <begin position="642"/>
        <end position="667"/>
    </location>
</feature>
<dbReference type="EMBL" id="QUSL01000001">
    <property type="protein sequence ID" value="RGD87369.1"/>
    <property type="molecule type" value="Genomic_DNA"/>
</dbReference>
<feature type="domain" description="ABC3 transporter permease C-terminal" evidence="8">
    <location>
        <begin position="953"/>
        <end position="1055"/>
    </location>
</feature>
<feature type="coiled-coil region" evidence="6">
    <location>
        <begin position="490"/>
        <end position="517"/>
    </location>
</feature>
<evidence type="ECO:0000256" key="4">
    <source>
        <dbReference type="ARBA" id="ARBA00022989"/>
    </source>
</evidence>
<sequence length="1079" mass="121543">MKKRAYVKNQIQIIKKTKARFLSIFCIVFLGAAFFAGLRHTASIMEITMDSYLQEHAFNDLNYVATLGFTNEDIEAVKKIEQVAQVEYGNRFDALIQVGDNVKGTTVYTNESFDNKVNKIELVDGTVPVADDECLVDNNYASRNKIKVGSKITLTNDNGEKKFKVVGLINDPRYFSTIERGTNTLGDGTNEAFVEILAQGNESLALPQDLYDLRNGTVFNEIRVTLKNSDDNNIFSDNYLSYVKDVNKEIKKVLSGKVAQVNEELAGDANRELEKGEQEYNDGINEYQDGLAQYNNGLSQYESGLKQYQDGLNKYNDGYRQYQNGLKQYQDGKAQYDQGVSDYQLGKAQYDQGISAYNEGINQYNNGLNQYNVGIEQYNQSVVQLQYLIENNLITPEDAAIMQEKLNETKIQLDATKKTLDASKLELDNNGAVLAATANQLESARITLANTKVTLDSSKAQLDETAITLTNSKKQLDDSKITLDKTKVLLDETKIKLDEAKTSLDDAKIKLDDARSAIDDIPTGKLISLTREESASILSYDSACQSMKAIAVVFPLIFFLVAALVSLTTMTRMVEEQRVQSGTFRALGYDKKDVINQYLIYAFLATFVASVLGIIAGVYFFPSIIYFLYRKMLFNVGAPIKISFDTFICIQTFLISVAITLLVTYIVTRQELSEMPASLLRPKAPKMGKRIVLERITFIWKRLSFNQKVTMRNIFRYKKRFFMSIIGIAGCAALIVTGFGIKNSVSTLADKQYGDIFTYDGMVVFDRNLSNDQLKKEKDEFESLSSVKDCSSFYRKTITVVGSKDHYGTLEVFKNNEELSKYTNLENYQTGEKIKLNNQGVVISAKLSELLGVTIGDKINITIDEKDYQVKITGVMLLYFQHHIYMSEEFYRGLTGETPVNNYAYFNLEDDGNRKTVTNYCDKDSNIDSLNYVKGISQAFRDQMGSIDSVVVILIACAGALAFIVLYNLTNINIQERKSEIATIKVLGFYPREVYDYVFRENLILSAIGSIVGLGIGKVLHMFIINAVEVEVAMFIRSVNLMSYVYAIIITMIFTYLIDFGMRKVLKNIDMVESLKSIE</sequence>
<feature type="transmembrane region" description="Helical" evidence="7">
    <location>
        <begin position="1044"/>
        <end position="1062"/>
    </location>
</feature>
<dbReference type="Gene3D" id="6.10.250.2200">
    <property type="match status" value="2"/>
</dbReference>
<name>A0A3E3EHV5_9FIRM</name>
<evidence type="ECO:0000313" key="11">
    <source>
        <dbReference type="Proteomes" id="UP000261032"/>
    </source>
</evidence>
<feature type="transmembrane region" description="Helical" evidence="7">
    <location>
        <begin position="21"/>
        <end position="38"/>
    </location>
</feature>
<keyword evidence="2" id="KW-1003">Cell membrane</keyword>
<protein>
    <submittedName>
        <fullName evidence="10">ABC transporter permease</fullName>
    </submittedName>
</protein>
<reference evidence="10 11" key="1">
    <citation type="submission" date="2018-08" db="EMBL/GenBank/DDBJ databases">
        <title>A genome reference for cultivated species of the human gut microbiota.</title>
        <authorList>
            <person name="Zou Y."/>
            <person name="Xue W."/>
            <person name="Luo G."/>
        </authorList>
    </citation>
    <scope>NUCLEOTIDE SEQUENCE [LARGE SCALE GENOMIC DNA]</scope>
    <source>
        <strain evidence="10 11">OM06-4</strain>
    </source>
</reference>
<evidence type="ECO:0000256" key="7">
    <source>
        <dbReference type="SAM" id="Phobius"/>
    </source>
</evidence>
<organism evidence="10 11">
    <name type="scientific">Thomasclavelia ramosa</name>
    <dbReference type="NCBI Taxonomy" id="1547"/>
    <lineage>
        <taxon>Bacteria</taxon>
        <taxon>Bacillati</taxon>
        <taxon>Bacillota</taxon>
        <taxon>Erysipelotrichia</taxon>
        <taxon>Erysipelotrichales</taxon>
        <taxon>Coprobacillaceae</taxon>
        <taxon>Thomasclavelia</taxon>
    </lineage>
</organism>
<proteinExistence type="predicted"/>
<feature type="transmembrane region" description="Helical" evidence="7">
    <location>
        <begin position="549"/>
        <end position="568"/>
    </location>
</feature>
<dbReference type="SUPFAM" id="SSF57997">
    <property type="entry name" value="Tropomyosin"/>
    <property type="match status" value="1"/>
</dbReference>
<evidence type="ECO:0000256" key="5">
    <source>
        <dbReference type="ARBA" id="ARBA00023136"/>
    </source>
</evidence>
<evidence type="ECO:0000259" key="9">
    <source>
        <dbReference type="Pfam" id="PF12704"/>
    </source>
</evidence>
<feature type="coiled-coil region" evidence="6">
    <location>
        <begin position="399"/>
        <end position="426"/>
    </location>
</feature>
<keyword evidence="5 7" id="KW-0472">Membrane</keyword>
<evidence type="ECO:0000259" key="8">
    <source>
        <dbReference type="Pfam" id="PF02687"/>
    </source>
</evidence>
<feature type="transmembrane region" description="Helical" evidence="7">
    <location>
        <begin position="950"/>
        <end position="969"/>
    </location>
</feature>
<evidence type="ECO:0000256" key="2">
    <source>
        <dbReference type="ARBA" id="ARBA00022475"/>
    </source>
</evidence>
<accession>A0A3E3EHV5</accession>
<keyword evidence="6" id="KW-0175">Coiled coil</keyword>
<dbReference type="InterPro" id="IPR003838">
    <property type="entry name" value="ABC3_permease_C"/>
</dbReference>
<feature type="transmembrane region" description="Helical" evidence="7">
    <location>
        <begin position="598"/>
        <end position="622"/>
    </location>
</feature>
<feature type="domain" description="MacB-like periplasmic core" evidence="9">
    <location>
        <begin position="56"/>
        <end position="197"/>
    </location>
</feature>
<dbReference type="AlphaFoldDB" id="A0A3E3EHV5"/>
<dbReference type="GO" id="GO:0005886">
    <property type="term" value="C:plasma membrane"/>
    <property type="evidence" value="ECO:0007669"/>
    <property type="project" value="UniProtKB-SubCell"/>
</dbReference>
<evidence type="ECO:0000313" key="10">
    <source>
        <dbReference type="EMBL" id="RGD87369.1"/>
    </source>
</evidence>
<keyword evidence="3 7" id="KW-0812">Transmembrane</keyword>
<comment type="caution">
    <text evidence="10">The sequence shown here is derived from an EMBL/GenBank/DDBJ whole genome shotgun (WGS) entry which is preliminary data.</text>
</comment>
<gene>
    <name evidence="10" type="ORF">DXB93_01545</name>
</gene>
<feature type="domain" description="ABC3 transporter permease C-terminal" evidence="8">
    <location>
        <begin position="553"/>
        <end position="669"/>
    </location>
</feature>
<dbReference type="PANTHER" id="PTHR30287">
    <property type="entry name" value="MEMBRANE COMPONENT OF PREDICTED ABC SUPERFAMILY METABOLITE UPTAKE TRANSPORTER"/>
    <property type="match status" value="1"/>
</dbReference>
<dbReference type="InterPro" id="IPR025857">
    <property type="entry name" value="MacB_PCD"/>
</dbReference>
<evidence type="ECO:0000256" key="6">
    <source>
        <dbReference type="SAM" id="Coils"/>
    </source>
</evidence>
<dbReference type="PANTHER" id="PTHR30287:SF1">
    <property type="entry name" value="INNER MEMBRANE PROTEIN"/>
    <property type="match status" value="1"/>
</dbReference>
<keyword evidence="4 7" id="KW-1133">Transmembrane helix</keyword>
<dbReference type="Pfam" id="PF02687">
    <property type="entry name" value="FtsX"/>
    <property type="match status" value="2"/>
</dbReference>
<dbReference type="Proteomes" id="UP000261032">
    <property type="component" value="Unassembled WGS sequence"/>
</dbReference>